<evidence type="ECO:0008006" key="3">
    <source>
        <dbReference type="Google" id="ProtNLM"/>
    </source>
</evidence>
<accession>A0ABS2VVZ6</accession>
<dbReference type="Proteomes" id="UP000788262">
    <property type="component" value="Unassembled WGS sequence"/>
</dbReference>
<dbReference type="EMBL" id="JAFFZS010000022">
    <property type="protein sequence ID" value="MBN0047180.1"/>
    <property type="molecule type" value="Genomic_DNA"/>
</dbReference>
<keyword evidence="2" id="KW-1185">Reference proteome</keyword>
<comment type="caution">
    <text evidence="1">The sequence shown here is derived from an EMBL/GenBank/DDBJ whole genome shotgun (WGS) entry which is preliminary data.</text>
</comment>
<name>A0ABS2VVZ6_STRAS</name>
<proteinExistence type="predicted"/>
<organism evidence="1 2">
    <name type="scientific">Streptomyces actuosus</name>
    <dbReference type="NCBI Taxonomy" id="1885"/>
    <lineage>
        <taxon>Bacteria</taxon>
        <taxon>Bacillati</taxon>
        <taxon>Actinomycetota</taxon>
        <taxon>Actinomycetes</taxon>
        <taxon>Kitasatosporales</taxon>
        <taxon>Streptomycetaceae</taxon>
        <taxon>Streptomyces</taxon>
    </lineage>
</organism>
<dbReference type="RefSeq" id="WP_205385311.1">
    <property type="nucleotide sequence ID" value="NZ_JAFFZS010000022.1"/>
</dbReference>
<gene>
    <name evidence="1" type="ORF">JS756_24350</name>
</gene>
<protein>
    <recommendedName>
        <fullName evidence="3">HEAT repeat domain-containing protein</fullName>
    </recommendedName>
</protein>
<reference evidence="1 2" key="1">
    <citation type="submission" date="2021-02" db="EMBL/GenBank/DDBJ databases">
        <title>Whole genome sequencing of Streptomyces actuosus VRA1.</title>
        <authorList>
            <person name="Sen G."/>
            <person name="Sen A."/>
        </authorList>
    </citation>
    <scope>NUCLEOTIDE SEQUENCE [LARGE SCALE GENOMIC DNA]</scope>
    <source>
        <strain evidence="1 2">VRA1</strain>
    </source>
</reference>
<evidence type="ECO:0000313" key="1">
    <source>
        <dbReference type="EMBL" id="MBN0047180.1"/>
    </source>
</evidence>
<sequence>MIQNQISAAADTFDGAPPHDRGRLLANLVSLAPTGHLRALWNSLNRTEELFTGPLAARVLGKLSEGDDEAKAGLELIALVASPAEDTSKQAAVRLGEAATNGWEWLRPELFAGYADDRRASVRLRMLETLTVLMRQHGKSDETTTLRWLAVSRERLGGGTPVAPAETSAVLGLAHALLRDGRCRGHDLLSHVEGLIADLMLDIPDNQTVQKALLALVKTIVISYPDDEFCARIGTSFVEFVGRYDLASTADARAFGEQILGRLVERGFAETAGLIGPAVQWPASNQMALASVVLRHSPEREHSPLLDQMLELMPNQEVQRHIWTLRLAEGGPPSATAPDPAP</sequence>
<evidence type="ECO:0000313" key="2">
    <source>
        <dbReference type="Proteomes" id="UP000788262"/>
    </source>
</evidence>